<dbReference type="OrthoDB" id="2984396at2759"/>
<evidence type="ECO:0000313" key="3">
    <source>
        <dbReference type="EMBL" id="KZV82093.1"/>
    </source>
</evidence>
<dbReference type="AlphaFoldDB" id="A0A165C9Z2"/>
<feature type="compositionally biased region" description="Acidic residues" evidence="1">
    <location>
        <begin position="182"/>
        <end position="194"/>
    </location>
</feature>
<accession>A0A165C9Z2</accession>
<reference evidence="3 4" key="1">
    <citation type="journal article" date="2016" name="Mol. Biol. Evol.">
        <title>Comparative Genomics of Early-Diverging Mushroom-Forming Fungi Provides Insights into the Origins of Lignocellulose Decay Capabilities.</title>
        <authorList>
            <person name="Nagy L.G."/>
            <person name="Riley R."/>
            <person name="Tritt A."/>
            <person name="Adam C."/>
            <person name="Daum C."/>
            <person name="Floudas D."/>
            <person name="Sun H."/>
            <person name="Yadav J.S."/>
            <person name="Pangilinan J."/>
            <person name="Larsson K.H."/>
            <person name="Matsuura K."/>
            <person name="Barry K."/>
            <person name="Labutti K."/>
            <person name="Kuo R."/>
            <person name="Ohm R.A."/>
            <person name="Bhattacharya S.S."/>
            <person name="Shirouzu T."/>
            <person name="Yoshinaga Y."/>
            <person name="Martin F.M."/>
            <person name="Grigoriev I.V."/>
            <person name="Hibbett D.S."/>
        </authorList>
    </citation>
    <scope>NUCLEOTIDE SEQUENCE [LARGE SCALE GENOMIC DNA]</scope>
    <source>
        <strain evidence="3 4">HHB12029</strain>
    </source>
</reference>
<name>A0A165C9Z2_EXIGL</name>
<proteinExistence type="predicted"/>
<dbReference type="Gene3D" id="2.60.120.260">
    <property type="entry name" value="Galactose-binding domain-like"/>
    <property type="match status" value="1"/>
</dbReference>
<evidence type="ECO:0000313" key="4">
    <source>
        <dbReference type="Proteomes" id="UP000077266"/>
    </source>
</evidence>
<evidence type="ECO:0008006" key="5">
    <source>
        <dbReference type="Google" id="ProtNLM"/>
    </source>
</evidence>
<feature type="signal peptide" evidence="2">
    <location>
        <begin position="1"/>
        <end position="21"/>
    </location>
</feature>
<dbReference type="Proteomes" id="UP000077266">
    <property type="component" value="Unassembled WGS sequence"/>
</dbReference>
<evidence type="ECO:0000256" key="2">
    <source>
        <dbReference type="SAM" id="SignalP"/>
    </source>
</evidence>
<evidence type="ECO:0000256" key="1">
    <source>
        <dbReference type="SAM" id="MobiDB-lite"/>
    </source>
</evidence>
<gene>
    <name evidence="3" type="ORF">EXIGLDRAFT_356421</name>
</gene>
<feature type="region of interest" description="Disordered" evidence="1">
    <location>
        <begin position="179"/>
        <end position="203"/>
    </location>
</feature>
<dbReference type="EMBL" id="KV426347">
    <property type="protein sequence ID" value="KZV82093.1"/>
    <property type="molecule type" value="Genomic_DNA"/>
</dbReference>
<feature type="chain" id="PRO_5007855941" description="Galactose-binding like protein" evidence="2">
    <location>
        <begin position="22"/>
        <end position="244"/>
    </location>
</feature>
<dbReference type="InParanoid" id="A0A165C9Z2"/>
<protein>
    <recommendedName>
        <fullName evidence="5">Galactose-binding like protein</fullName>
    </recommendedName>
</protein>
<keyword evidence="2" id="KW-0732">Signal</keyword>
<organism evidence="3 4">
    <name type="scientific">Exidia glandulosa HHB12029</name>
    <dbReference type="NCBI Taxonomy" id="1314781"/>
    <lineage>
        <taxon>Eukaryota</taxon>
        <taxon>Fungi</taxon>
        <taxon>Dikarya</taxon>
        <taxon>Basidiomycota</taxon>
        <taxon>Agaricomycotina</taxon>
        <taxon>Agaricomycetes</taxon>
        <taxon>Auriculariales</taxon>
        <taxon>Exidiaceae</taxon>
        <taxon>Exidia</taxon>
    </lineage>
</organism>
<sequence>MRVFFASIALITFCTAARAEATSLDDSDYNNLSYSPATVPAGLCESSQQYSASCAGQWWQEPATGNLNDTKTTHKTFGGGDKAPTLSFTFRGSNVTVYGVKSKNGARAIVKLDRLLRYINTTSIDGKYHVGRKLFSQSGLDPNVNHTVSIEFNTATYDKQSPGPDTHLRYLAIDVIRVDMPDPSDDPGDTEQDDNSSRSSSHTVQIALGTAGGISGAILFGARGHPSPHYNCHSLYTSPKQPQP</sequence>
<keyword evidence="4" id="KW-1185">Reference proteome</keyword>